<dbReference type="InterPro" id="IPR003849">
    <property type="entry name" value="Preprotein_translocase_YajC"/>
</dbReference>
<feature type="compositionally biased region" description="Acidic residues" evidence="10">
    <location>
        <begin position="101"/>
        <end position="114"/>
    </location>
</feature>
<evidence type="ECO:0000256" key="2">
    <source>
        <dbReference type="ARBA" id="ARBA00006742"/>
    </source>
</evidence>
<keyword evidence="6" id="KW-0653">Protein transport</keyword>
<keyword evidence="3" id="KW-0813">Transport</keyword>
<dbReference type="Proteomes" id="UP000195787">
    <property type="component" value="Unassembled WGS sequence"/>
</dbReference>
<proteinExistence type="inferred from homology"/>
<dbReference type="Pfam" id="PF02699">
    <property type="entry name" value="YajC"/>
    <property type="match status" value="1"/>
</dbReference>
<keyword evidence="8" id="KW-0811">Translocation</keyword>
<dbReference type="EMBL" id="FUHU01000026">
    <property type="protein sequence ID" value="SJM57904.1"/>
    <property type="molecule type" value="Genomic_DNA"/>
</dbReference>
<keyword evidence="7 11" id="KW-1133">Transmembrane helix</keyword>
<reference evidence="12 13" key="1">
    <citation type="submission" date="2017-02" db="EMBL/GenBank/DDBJ databases">
        <authorList>
            <person name="Peterson S.W."/>
        </authorList>
    </citation>
    <scope>NUCLEOTIDE SEQUENCE [LARGE SCALE GENOMIC DNA]</scope>
    <source>
        <strain evidence="12 13">LMG 22410</strain>
    </source>
</reference>
<evidence type="ECO:0000256" key="3">
    <source>
        <dbReference type="ARBA" id="ARBA00022448"/>
    </source>
</evidence>
<evidence type="ECO:0000256" key="9">
    <source>
        <dbReference type="ARBA" id="ARBA00023136"/>
    </source>
</evidence>
<evidence type="ECO:0000256" key="4">
    <source>
        <dbReference type="ARBA" id="ARBA00022475"/>
    </source>
</evidence>
<dbReference type="SMART" id="SM01323">
    <property type="entry name" value="YajC"/>
    <property type="match status" value="1"/>
</dbReference>
<evidence type="ECO:0000256" key="10">
    <source>
        <dbReference type="SAM" id="MobiDB-lite"/>
    </source>
</evidence>
<evidence type="ECO:0000313" key="12">
    <source>
        <dbReference type="EMBL" id="SJM57904.1"/>
    </source>
</evidence>
<comment type="similarity">
    <text evidence="2">Belongs to the YajC family.</text>
</comment>
<protein>
    <submittedName>
        <fullName evidence="12">Preprotein translocase subunit YajC (TC 3.A.5.1.1)</fullName>
    </submittedName>
</protein>
<feature type="transmembrane region" description="Helical" evidence="11">
    <location>
        <begin position="20"/>
        <end position="36"/>
    </location>
</feature>
<sequence>MHLLTETTNQQGGGFTFDPLTIIMLLLLVVLIIFMVRSSRKRKAQAAELQTKMVPGKRIMTSSGIFGTLLWIDDEKLQAGIEVSPGVELVVHRQILAQVVEEDTDSSIDPETDSSAESSRED</sequence>
<dbReference type="PANTHER" id="PTHR33909">
    <property type="entry name" value="SEC TRANSLOCON ACCESSORY COMPLEX SUBUNIT YAJC"/>
    <property type="match status" value="1"/>
</dbReference>
<keyword evidence="9 11" id="KW-0472">Membrane</keyword>
<dbReference type="AlphaFoldDB" id="A0A1R4FPL4"/>
<gene>
    <name evidence="12" type="ORF">CZ674_05785</name>
</gene>
<keyword evidence="4" id="KW-1003">Cell membrane</keyword>
<accession>A0A1R4FPL4</accession>
<evidence type="ECO:0000256" key="11">
    <source>
        <dbReference type="SAM" id="Phobius"/>
    </source>
</evidence>
<organism evidence="12 13">
    <name type="scientific">Agrococcus casei LMG 22410</name>
    <dbReference type="NCBI Taxonomy" id="1255656"/>
    <lineage>
        <taxon>Bacteria</taxon>
        <taxon>Bacillati</taxon>
        <taxon>Actinomycetota</taxon>
        <taxon>Actinomycetes</taxon>
        <taxon>Micrococcales</taxon>
        <taxon>Microbacteriaceae</taxon>
        <taxon>Agrococcus</taxon>
    </lineage>
</organism>
<evidence type="ECO:0000256" key="5">
    <source>
        <dbReference type="ARBA" id="ARBA00022692"/>
    </source>
</evidence>
<keyword evidence="5 11" id="KW-0812">Transmembrane</keyword>
<keyword evidence="13" id="KW-1185">Reference proteome</keyword>
<dbReference type="GO" id="GO:0005886">
    <property type="term" value="C:plasma membrane"/>
    <property type="evidence" value="ECO:0007669"/>
    <property type="project" value="UniProtKB-SubCell"/>
</dbReference>
<dbReference type="GeneID" id="303172726"/>
<dbReference type="OrthoDB" id="3267178at2"/>
<name>A0A1R4FPL4_9MICO</name>
<dbReference type="PANTHER" id="PTHR33909:SF1">
    <property type="entry name" value="SEC TRANSLOCON ACCESSORY COMPLEX SUBUNIT YAJC"/>
    <property type="match status" value="1"/>
</dbReference>
<comment type="subcellular location">
    <subcellularLocation>
        <location evidence="1">Cell membrane</location>
        <topology evidence="1">Single-pass membrane protein</topology>
    </subcellularLocation>
</comment>
<feature type="region of interest" description="Disordered" evidence="10">
    <location>
        <begin position="101"/>
        <end position="122"/>
    </location>
</feature>
<evidence type="ECO:0000313" key="13">
    <source>
        <dbReference type="Proteomes" id="UP000195787"/>
    </source>
</evidence>
<evidence type="ECO:0000256" key="1">
    <source>
        <dbReference type="ARBA" id="ARBA00004162"/>
    </source>
</evidence>
<dbReference type="GO" id="GO:0015031">
    <property type="term" value="P:protein transport"/>
    <property type="evidence" value="ECO:0007669"/>
    <property type="project" value="UniProtKB-KW"/>
</dbReference>
<dbReference type="RefSeq" id="WP_086991597.1">
    <property type="nucleotide sequence ID" value="NZ_FUHU01000026.1"/>
</dbReference>
<evidence type="ECO:0000256" key="7">
    <source>
        <dbReference type="ARBA" id="ARBA00022989"/>
    </source>
</evidence>
<evidence type="ECO:0000256" key="6">
    <source>
        <dbReference type="ARBA" id="ARBA00022927"/>
    </source>
</evidence>
<evidence type="ECO:0000256" key="8">
    <source>
        <dbReference type="ARBA" id="ARBA00023010"/>
    </source>
</evidence>